<gene>
    <name evidence="1" type="ORF">MNAB215_2393</name>
</gene>
<name>A0A2U3P8W2_9MYCO</name>
<proteinExistence type="predicted"/>
<dbReference type="AlphaFoldDB" id="A0A2U3P8W2"/>
<evidence type="ECO:0000313" key="2">
    <source>
        <dbReference type="Proteomes" id="UP000240424"/>
    </source>
</evidence>
<dbReference type="Proteomes" id="UP000240424">
    <property type="component" value="Unassembled WGS sequence"/>
</dbReference>
<protein>
    <submittedName>
        <fullName evidence="1">Uncharacterized protein</fullName>
    </submittedName>
</protein>
<sequence length="228" mass="25111">LENQLAEAITRLYSVFDCYRRPGELAVCPRCAAADVDPARLARADVRDWSDADLVAIHVLSLPDDALRHFLPRVFEVLLGDQWAAFEFGLKRLKGRTIGWPLAERDAIDNVLKTAWERMLATYPTAIGYVSSAADLLELADQLDLPISSFLDIMDQRPVAAADLHLASLVDFAYTTSENVVSAPIKAWLTRPAIGQRLEDAFHHATDDATADSLAAAHELWQTCTPGA</sequence>
<feature type="non-terminal residue" evidence="1">
    <location>
        <position position="1"/>
    </location>
</feature>
<dbReference type="EMBL" id="FUEZ01000004">
    <property type="protein sequence ID" value="SPM40197.1"/>
    <property type="molecule type" value="Genomic_DNA"/>
</dbReference>
<organism evidence="1 2">
    <name type="scientific">Mycobacterium numidiamassiliense</name>
    <dbReference type="NCBI Taxonomy" id="1841861"/>
    <lineage>
        <taxon>Bacteria</taxon>
        <taxon>Bacillati</taxon>
        <taxon>Actinomycetota</taxon>
        <taxon>Actinomycetes</taxon>
        <taxon>Mycobacteriales</taxon>
        <taxon>Mycobacteriaceae</taxon>
        <taxon>Mycobacterium</taxon>
    </lineage>
</organism>
<accession>A0A2U3P8W2</accession>
<keyword evidence="2" id="KW-1185">Reference proteome</keyword>
<reference evidence="1 2" key="1">
    <citation type="submission" date="2017-01" db="EMBL/GenBank/DDBJ databases">
        <authorList>
            <consortium name="Urmite Genomes"/>
        </authorList>
    </citation>
    <scope>NUCLEOTIDE SEQUENCE [LARGE SCALE GENOMIC DNA]</scope>
    <source>
        <strain evidence="1 2">AB215</strain>
    </source>
</reference>
<evidence type="ECO:0000313" key="1">
    <source>
        <dbReference type="EMBL" id="SPM40197.1"/>
    </source>
</evidence>